<dbReference type="Pfam" id="PF02775">
    <property type="entry name" value="TPP_enzyme_C"/>
    <property type="match status" value="1"/>
</dbReference>
<dbReference type="GO" id="GO:0003824">
    <property type="term" value="F:catalytic activity"/>
    <property type="evidence" value="ECO:0007669"/>
    <property type="project" value="InterPro"/>
</dbReference>
<dbReference type="EMBL" id="BARU01019458">
    <property type="protein sequence ID" value="GAH52948.1"/>
    <property type="molecule type" value="Genomic_DNA"/>
</dbReference>
<dbReference type="InterPro" id="IPR029061">
    <property type="entry name" value="THDP-binding"/>
</dbReference>
<evidence type="ECO:0000313" key="2">
    <source>
        <dbReference type="EMBL" id="GAH52948.1"/>
    </source>
</evidence>
<sequence>MVKHMHRMWYGEDRLTGTLLKPGQRYDKVVEALGGYGEYVDRIEDIKPALARAFASGLPACINVEVDTKPAHPVTMALDRHMGLL</sequence>
<reference evidence="2" key="1">
    <citation type="journal article" date="2014" name="Front. Microbiol.">
        <title>High frequency of phylogenetically diverse reductive dehalogenase-homologous genes in deep subseafloor sedimentary metagenomes.</title>
        <authorList>
            <person name="Kawai M."/>
            <person name="Futagami T."/>
            <person name="Toyoda A."/>
            <person name="Takaki Y."/>
            <person name="Nishi S."/>
            <person name="Hori S."/>
            <person name="Arai W."/>
            <person name="Tsubouchi T."/>
            <person name="Morono Y."/>
            <person name="Uchiyama I."/>
            <person name="Ito T."/>
            <person name="Fujiyama A."/>
            <person name="Inagaki F."/>
            <person name="Takami H."/>
        </authorList>
    </citation>
    <scope>NUCLEOTIDE SEQUENCE</scope>
    <source>
        <strain evidence="2">Expedition CK06-06</strain>
    </source>
</reference>
<dbReference type="InterPro" id="IPR011766">
    <property type="entry name" value="TPP_enzyme_TPP-bd"/>
</dbReference>
<dbReference type="SUPFAM" id="SSF52518">
    <property type="entry name" value="Thiamin diphosphate-binding fold (THDP-binding)"/>
    <property type="match status" value="1"/>
</dbReference>
<gene>
    <name evidence="2" type="ORF">S03H2_32042</name>
</gene>
<protein>
    <recommendedName>
        <fullName evidence="1">Thiamine pyrophosphate enzyme TPP-binding domain-containing protein</fullName>
    </recommendedName>
</protein>
<dbReference type="AlphaFoldDB" id="X1I5X5"/>
<name>X1I5X5_9ZZZZ</name>
<evidence type="ECO:0000259" key="1">
    <source>
        <dbReference type="Pfam" id="PF02775"/>
    </source>
</evidence>
<accession>X1I5X5</accession>
<dbReference type="Gene3D" id="3.40.50.970">
    <property type="match status" value="1"/>
</dbReference>
<organism evidence="2">
    <name type="scientific">marine sediment metagenome</name>
    <dbReference type="NCBI Taxonomy" id="412755"/>
    <lineage>
        <taxon>unclassified sequences</taxon>
        <taxon>metagenomes</taxon>
        <taxon>ecological metagenomes</taxon>
    </lineage>
</organism>
<feature type="domain" description="Thiamine pyrophosphate enzyme TPP-binding" evidence="1">
    <location>
        <begin position="1"/>
        <end position="64"/>
    </location>
</feature>
<proteinExistence type="predicted"/>
<dbReference type="GO" id="GO:0030976">
    <property type="term" value="F:thiamine pyrophosphate binding"/>
    <property type="evidence" value="ECO:0007669"/>
    <property type="project" value="InterPro"/>
</dbReference>
<comment type="caution">
    <text evidence="2">The sequence shown here is derived from an EMBL/GenBank/DDBJ whole genome shotgun (WGS) entry which is preliminary data.</text>
</comment>